<name>A0A915IT86_ROMCU</name>
<dbReference type="Proteomes" id="UP000887565">
    <property type="component" value="Unplaced"/>
</dbReference>
<accession>A0A915IT86</accession>
<dbReference type="WBParaSite" id="nRc.2.0.1.t17031-RA">
    <property type="protein sequence ID" value="nRc.2.0.1.t17031-RA"/>
    <property type="gene ID" value="nRc.2.0.1.g17031"/>
</dbReference>
<keyword evidence="1" id="KW-1185">Reference proteome</keyword>
<proteinExistence type="predicted"/>
<sequence length="80" mass="10122">MKTEHQYRPEQRSFDDRFLFHMSSRTNDDSFIFFQLKIYHHQRRRIADDDRGPPKNLDERRRLFHDFFLERKRVKKSFTC</sequence>
<dbReference type="AlphaFoldDB" id="A0A915IT86"/>
<organism evidence="1 2">
    <name type="scientific">Romanomermis culicivorax</name>
    <name type="common">Nematode worm</name>
    <dbReference type="NCBI Taxonomy" id="13658"/>
    <lineage>
        <taxon>Eukaryota</taxon>
        <taxon>Metazoa</taxon>
        <taxon>Ecdysozoa</taxon>
        <taxon>Nematoda</taxon>
        <taxon>Enoplea</taxon>
        <taxon>Dorylaimia</taxon>
        <taxon>Mermithida</taxon>
        <taxon>Mermithoidea</taxon>
        <taxon>Mermithidae</taxon>
        <taxon>Romanomermis</taxon>
    </lineage>
</organism>
<reference evidence="2" key="1">
    <citation type="submission" date="2022-11" db="UniProtKB">
        <authorList>
            <consortium name="WormBaseParasite"/>
        </authorList>
    </citation>
    <scope>IDENTIFICATION</scope>
</reference>
<protein>
    <submittedName>
        <fullName evidence="2">Uncharacterized protein</fullName>
    </submittedName>
</protein>
<evidence type="ECO:0000313" key="1">
    <source>
        <dbReference type="Proteomes" id="UP000887565"/>
    </source>
</evidence>
<evidence type="ECO:0000313" key="2">
    <source>
        <dbReference type="WBParaSite" id="nRc.2.0.1.t17031-RA"/>
    </source>
</evidence>